<gene>
    <name evidence="3" type="ORF">PAT3040_03053</name>
</gene>
<dbReference type="GO" id="GO:0030418">
    <property type="term" value="P:nicotianamine biosynthetic process"/>
    <property type="evidence" value="ECO:0007669"/>
    <property type="project" value="InterPro"/>
</dbReference>
<keyword evidence="1" id="KW-0808">Transferase</keyword>
<organism evidence="3 4">
    <name type="scientific">Paenibacillus agaridevorans</name>
    <dbReference type="NCBI Taxonomy" id="171404"/>
    <lineage>
        <taxon>Bacteria</taxon>
        <taxon>Bacillati</taxon>
        <taxon>Bacillota</taxon>
        <taxon>Bacilli</taxon>
        <taxon>Bacillales</taxon>
        <taxon>Paenibacillaceae</taxon>
        <taxon>Paenibacillus</taxon>
    </lineage>
</organism>
<dbReference type="RefSeq" id="WP_108993411.1">
    <property type="nucleotide sequence ID" value="NZ_BDQX01000171.1"/>
</dbReference>
<proteinExistence type="predicted"/>
<dbReference type="PANTHER" id="PTHR32266:SF12">
    <property type="entry name" value="NICOTIANAMINE SYNTHASE 3"/>
    <property type="match status" value="1"/>
</dbReference>
<dbReference type="AlphaFoldDB" id="A0A2R5EP53"/>
<evidence type="ECO:0000256" key="2">
    <source>
        <dbReference type="ARBA" id="ARBA00022691"/>
    </source>
</evidence>
<dbReference type="Pfam" id="PF03059">
    <property type="entry name" value="NAS"/>
    <property type="match status" value="1"/>
</dbReference>
<dbReference type="Gene3D" id="3.40.50.150">
    <property type="entry name" value="Vaccinia Virus protein VP39"/>
    <property type="match status" value="1"/>
</dbReference>
<comment type="caution">
    <text evidence="3">The sequence shown here is derived from an EMBL/GenBank/DDBJ whole genome shotgun (WGS) entry which is preliminary data.</text>
</comment>
<dbReference type="EMBL" id="BDQX01000171">
    <property type="protein sequence ID" value="GBG08470.1"/>
    <property type="molecule type" value="Genomic_DNA"/>
</dbReference>
<dbReference type="PROSITE" id="PS51142">
    <property type="entry name" value="NAS"/>
    <property type="match status" value="1"/>
</dbReference>
<sequence>MDAQATETIMNTDSNLRENKIEDFVRLFKETNERLQHEQDLSPDNAKVSEIIGRLMSRLRSRYLPDEILAVLGDEYIRSNQRKLQDKLSEAEFLAELNDARQLAHGDVSPLDKLAAMPIWRVYNALVGEELSFLRVLLDKHGKTEQAPIVFVGSGPLPLSPVMLHLFGKTEVVALEKDRGAFEVSRTLLKRMGLESKVIVKLMEGADFDYSAYDRIFVASLVRNKREVLEQICRTSPQALVAARTAEGIRQIMYEAIDESLLHREGWRIIDRTVPDGKQVINSTLFLGRGDQIFVEIDRGQLLEP</sequence>
<evidence type="ECO:0000313" key="3">
    <source>
        <dbReference type="EMBL" id="GBG08470.1"/>
    </source>
</evidence>
<dbReference type="PANTHER" id="PTHR32266">
    <property type="entry name" value="NICOTIANAMINE SYNTHASE 3"/>
    <property type="match status" value="1"/>
</dbReference>
<reference evidence="3 4" key="1">
    <citation type="submission" date="2017-08" db="EMBL/GenBank/DDBJ databases">
        <title>Substantial Increase in Enzyme Production by Combined Drug-Resistance Mutations in Paenibacillus agaridevorans.</title>
        <authorList>
            <person name="Tanaka Y."/>
            <person name="Funane K."/>
            <person name="Hosaka T."/>
            <person name="Shiwa Y."/>
            <person name="Fujita N."/>
            <person name="Miyazaki T."/>
            <person name="Yoshikawa H."/>
            <person name="Murakami K."/>
            <person name="Kasahara K."/>
            <person name="Inaoka T."/>
            <person name="Hiraga Y."/>
            <person name="Ochi K."/>
        </authorList>
    </citation>
    <scope>NUCLEOTIDE SEQUENCE [LARGE SCALE GENOMIC DNA]</scope>
    <source>
        <strain evidence="3 4">T-3040</strain>
    </source>
</reference>
<accession>A0A2R5EP53</accession>
<dbReference type="InterPro" id="IPR004298">
    <property type="entry name" value="Nicotian_synth"/>
</dbReference>
<dbReference type="SUPFAM" id="SSF53335">
    <property type="entry name" value="S-adenosyl-L-methionine-dependent methyltransferases"/>
    <property type="match status" value="1"/>
</dbReference>
<keyword evidence="4" id="KW-1185">Reference proteome</keyword>
<protein>
    <submittedName>
        <fullName evidence="3">Nicotianamine synthase</fullName>
    </submittedName>
</protein>
<evidence type="ECO:0000313" key="4">
    <source>
        <dbReference type="Proteomes" id="UP000245202"/>
    </source>
</evidence>
<name>A0A2R5EP53_9BACL</name>
<dbReference type="InterPro" id="IPR029063">
    <property type="entry name" value="SAM-dependent_MTases_sf"/>
</dbReference>
<dbReference type="Proteomes" id="UP000245202">
    <property type="component" value="Unassembled WGS sequence"/>
</dbReference>
<evidence type="ECO:0000256" key="1">
    <source>
        <dbReference type="ARBA" id="ARBA00022679"/>
    </source>
</evidence>
<dbReference type="GO" id="GO:0030410">
    <property type="term" value="F:nicotianamine synthase activity"/>
    <property type="evidence" value="ECO:0007669"/>
    <property type="project" value="InterPro"/>
</dbReference>
<keyword evidence="2" id="KW-0949">S-adenosyl-L-methionine</keyword>